<dbReference type="Pfam" id="PF05685">
    <property type="entry name" value="Uma2"/>
    <property type="match status" value="1"/>
</dbReference>
<gene>
    <name evidence="3" type="ORF">LzC2_31100</name>
</gene>
<dbReference type="InterPro" id="IPR012296">
    <property type="entry name" value="Nuclease_put_TT1808"/>
</dbReference>
<protein>
    <recommendedName>
        <fullName evidence="2">Putative restriction endonuclease domain-containing protein</fullName>
    </recommendedName>
</protein>
<dbReference type="Gene3D" id="3.90.1570.10">
    <property type="entry name" value="tt1808, chain A"/>
    <property type="match status" value="1"/>
</dbReference>
<accession>A0ABX1VFX2</accession>
<evidence type="ECO:0000313" key="4">
    <source>
        <dbReference type="Proteomes" id="UP000609651"/>
    </source>
</evidence>
<organism evidence="3 4">
    <name type="scientific">Alienimonas chondri</name>
    <dbReference type="NCBI Taxonomy" id="2681879"/>
    <lineage>
        <taxon>Bacteria</taxon>
        <taxon>Pseudomonadati</taxon>
        <taxon>Planctomycetota</taxon>
        <taxon>Planctomycetia</taxon>
        <taxon>Planctomycetales</taxon>
        <taxon>Planctomycetaceae</taxon>
        <taxon>Alienimonas</taxon>
    </lineage>
</organism>
<dbReference type="RefSeq" id="WP_171188605.1">
    <property type="nucleotide sequence ID" value="NZ_WTPX01000114.1"/>
</dbReference>
<evidence type="ECO:0000256" key="1">
    <source>
        <dbReference type="SAM" id="MobiDB-lite"/>
    </source>
</evidence>
<sequence>MVTRSQTAPPKPDAPADPRPIAVPGTTGVTLAEFREMRDAGPPTELVCGEIVEVPRPVHHHGAYCSIVTTRLTVWTNYFERGHVLSNDTGYVVQENPDTLRGPDVIFISKERLGPQENYDLDDWLRIPPELAVEVKSPSDSWPQTRAKAVEYLQSGVAEVWVLDGPTRQLRVHRDPENDPLTLAESDELTSPALPGFACKVADLLAVG</sequence>
<dbReference type="SUPFAM" id="SSF52980">
    <property type="entry name" value="Restriction endonuclease-like"/>
    <property type="match status" value="1"/>
</dbReference>
<proteinExistence type="predicted"/>
<dbReference type="CDD" id="cd06260">
    <property type="entry name" value="DUF820-like"/>
    <property type="match status" value="1"/>
</dbReference>
<dbReference type="Proteomes" id="UP000609651">
    <property type="component" value="Unassembled WGS sequence"/>
</dbReference>
<feature type="compositionally biased region" description="Pro residues" evidence="1">
    <location>
        <begin position="9"/>
        <end position="18"/>
    </location>
</feature>
<comment type="caution">
    <text evidence="3">The sequence shown here is derived from an EMBL/GenBank/DDBJ whole genome shotgun (WGS) entry which is preliminary data.</text>
</comment>
<dbReference type="InterPro" id="IPR011335">
    <property type="entry name" value="Restrct_endonuc-II-like"/>
</dbReference>
<dbReference type="PANTHER" id="PTHR34107">
    <property type="entry name" value="SLL0198 PROTEIN-RELATED"/>
    <property type="match status" value="1"/>
</dbReference>
<dbReference type="InterPro" id="IPR008538">
    <property type="entry name" value="Uma2"/>
</dbReference>
<feature type="domain" description="Putative restriction endonuclease" evidence="2">
    <location>
        <begin position="32"/>
        <end position="201"/>
    </location>
</feature>
<evidence type="ECO:0000259" key="2">
    <source>
        <dbReference type="Pfam" id="PF05685"/>
    </source>
</evidence>
<reference evidence="3 4" key="1">
    <citation type="journal article" date="2020" name="Syst. Appl. Microbiol.">
        <title>Alienimonas chondri sp. nov., a novel planctomycete isolated from the biofilm of the red alga Chondrus crispus.</title>
        <authorList>
            <person name="Vitorino I."/>
            <person name="Albuquerque L."/>
            <person name="Wiegand S."/>
            <person name="Kallscheuer N."/>
            <person name="da Costa M.S."/>
            <person name="Lobo-da-Cunha A."/>
            <person name="Jogler C."/>
            <person name="Lage O.M."/>
        </authorList>
    </citation>
    <scope>NUCLEOTIDE SEQUENCE [LARGE SCALE GENOMIC DNA]</scope>
    <source>
        <strain evidence="3 4">LzC2</strain>
    </source>
</reference>
<name>A0ABX1VFX2_9PLAN</name>
<dbReference type="PANTHER" id="PTHR34107:SF4">
    <property type="entry name" value="SLL1222 PROTEIN"/>
    <property type="match status" value="1"/>
</dbReference>
<keyword evidence="4" id="KW-1185">Reference proteome</keyword>
<feature type="region of interest" description="Disordered" evidence="1">
    <location>
        <begin position="1"/>
        <end position="25"/>
    </location>
</feature>
<evidence type="ECO:0000313" key="3">
    <source>
        <dbReference type="EMBL" id="NNJ27013.1"/>
    </source>
</evidence>
<dbReference type="EMBL" id="WTPX01000114">
    <property type="protein sequence ID" value="NNJ27013.1"/>
    <property type="molecule type" value="Genomic_DNA"/>
</dbReference>